<evidence type="ECO:0000313" key="2">
    <source>
        <dbReference type="Proteomes" id="UP000473525"/>
    </source>
</evidence>
<reference evidence="1 2" key="1">
    <citation type="submission" date="2019-12" db="EMBL/GenBank/DDBJ databases">
        <authorList>
            <person name="Huq M.A."/>
        </authorList>
    </citation>
    <scope>NUCLEOTIDE SEQUENCE [LARGE SCALE GENOMIC DNA]</scope>
    <source>
        <strain evidence="1 2">MAH-18</strain>
    </source>
</reference>
<evidence type="ECO:0000313" key="1">
    <source>
        <dbReference type="EMBL" id="MVQ51363.1"/>
    </source>
</evidence>
<protein>
    <submittedName>
        <fullName evidence="1">Uncharacterized protein</fullName>
    </submittedName>
</protein>
<dbReference type="Proteomes" id="UP000473525">
    <property type="component" value="Unassembled WGS sequence"/>
</dbReference>
<keyword evidence="2" id="KW-1185">Reference proteome</keyword>
<accession>A0A6L6XXF6</accession>
<proteinExistence type="predicted"/>
<organism evidence="1 2">
    <name type="scientific">Nocardioides agri</name>
    <dbReference type="NCBI Taxonomy" id="2682843"/>
    <lineage>
        <taxon>Bacteria</taxon>
        <taxon>Bacillati</taxon>
        <taxon>Actinomycetota</taxon>
        <taxon>Actinomycetes</taxon>
        <taxon>Propionibacteriales</taxon>
        <taxon>Nocardioidaceae</taxon>
        <taxon>Nocardioides</taxon>
    </lineage>
</organism>
<dbReference type="AlphaFoldDB" id="A0A6L6XXF6"/>
<dbReference type="RefSeq" id="WP_157346213.1">
    <property type="nucleotide sequence ID" value="NZ_WSEK01000005.1"/>
</dbReference>
<comment type="caution">
    <text evidence="1">The sequence shown here is derived from an EMBL/GenBank/DDBJ whole genome shotgun (WGS) entry which is preliminary data.</text>
</comment>
<dbReference type="EMBL" id="WSEK01000005">
    <property type="protein sequence ID" value="MVQ51363.1"/>
    <property type="molecule type" value="Genomic_DNA"/>
</dbReference>
<name>A0A6L6XXF6_9ACTN</name>
<sequence>MSMTGLPPAPGFMAAPAVPLRPANLPDAAYVAAIAGADLAEPLTRINAAYAAASTAVVALDAARPGGNRFTAELAADVADRVAGRTAKTLRVDRLVEGDRERWAETAIACKAAPAIQRAELANLDKTAIGKAARKAADQAAAEWAAAAASGWIERADHLVAWTHRRAGEEALGTYGAASRLWEWCTGAPGRTPPTVRLQIPDVDALPPIPTARGQWLALERLLRPTTWLNLPTEGIVWPDDAPDIAQALPETGRQFADLANHGSWPVVPEPQGR</sequence>
<gene>
    <name evidence="1" type="ORF">GON03_19455</name>
</gene>